<dbReference type="eggNOG" id="ENOG502RXY8">
    <property type="taxonomic scope" value="Eukaryota"/>
</dbReference>
<dbReference type="AlphaFoldDB" id="A0A0J8RV63"/>
<reference evidence="2" key="1">
    <citation type="journal article" date="2010" name="Genome Res.">
        <title>Population genomic sequencing of Coccidioides fungi reveals recent hybridization and transposon control.</title>
        <authorList>
            <person name="Neafsey D.E."/>
            <person name="Barker B.M."/>
            <person name="Sharpton T.J."/>
            <person name="Stajich J.E."/>
            <person name="Park D.J."/>
            <person name="Whiston E."/>
            <person name="Hung C.-Y."/>
            <person name="McMahan C."/>
            <person name="White J."/>
            <person name="Sykes S."/>
            <person name="Heiman D."/>
            <person name="Young S."/>
            <person name="Zeng Q."/>
            <person name="Abouelleil A."/>
            <person name="Aftuck L."/>
            <person name="Bessette D."/>
            <person name="Brown A."/>
            <person name="FitzGerald M."/>
            <person name="Lui A."/>
            <person name="Macdonald J.P."/>
            <person name="Priest M."/>
            <person name="Orbach M.J."/>
            <person name="Galgiani J.N."/>
            <person name="Kirkland T.N."/>
            <person name="Cole G.T."/>
            <person name="Birren B.W."/>
            <person name="Henn M.R."/>
            <person name="Taylor J.W."/>
            <person name="Rounsley S.D."/>
        </authorList>
    </citation>
    <scope>NUCLEOTIDE SEQUENCE [LARGE SCALE GENOMIC DNA]</scope>
    <source>
        <strain evidence="2">H538.4</strain>
    </source>
</reference>
<dbReference type="VEuPathDB" id="FungiDB:CIHG_06592"/>
<dbReference type="Proteomes" id="UP000054563">
    <property type="component" value="Unassembled WGS sequence"/>
</dbReference>
<dbReference type="GO" id="GO:0016887">
    <property type="term" value="F:ATP hydrolysis activity"/>
    <property type="evidence" value="ECO:0007669"/>
    <property type="project" value="TreeGrafter"/>
</dbReference>
<sequence length="301" mass="33414">MMPCLRTPASTSALQTLRQRYQTALHNFTASSKPFGVLDTITPPLPPSTKPVTLFVLDSSFNPPTRAHLRIAKSALLSRHHNDLSTSRLLLLLATQNADKPSKPALFEDRLVMMNMFAHDLQDAILSTVATDDVGNTGYMSPPIDIGVTKLPYFIHKAVAISSSGTYPADLEQVHLTGYDTLIRIFDPKYYPPEHTLGPLAPFLKQHRLRVTLRPDDEWGGSEEQRRFLVDLASGTMERIGGKREWAERIEIVEGTKEGEEVVSSTKARREAGKGNGEALGNLVTNRVRDWVLAEAPYRDG</sequence>
<dbReference type="Gene3D" id="3.40.50.620">
    <property type="entry name" value="HUPs"/>
    <property type="match status" value="1"/>
</dbReference>
<dbReference type="EMBL" id="DS017006">
    <property type="protein sequence ID" value="KMU88652.1"/>
    <property type="molecule type" value="Genomic_DNA"/>
</dbReference>
<evidence type="ECO:0000313" key="1">
    <source>
        <dbReference type="EMBL" id="KMU88652.1"/>
    </source>
</evidence>
<proteinExistence type="predicted"/>
<dbReference type="PANTHER" id="PTHR31285">
    <property type="entry name" value="NICOTINAMIDE MONONUCLEOTIDE ADENYLYLTRANSFERASE"/>
    <property type="match status" value="1"/>
</dbReference>
<dbReference type="GO" id="GO:0005737">
    <property type="term" value="C:cytoplasm"/>
    <property type="evidence" value="ECO:0007669"/>
    <property type="project" value="TreeGrafter"/>
</dbReference>
<dbReference type="SUPFAM" id="SSF52374">
    <property type="entry name" value="Nucleotidylyl transferase"/>
    <property type="match status" value="1"/>
</dbReference>
<dbReference type="InterPro" id="IPR014729">
    <property type="entry name" value="Rossmann-like_a/b/a_fold"/>
</dbReference>
<evidence type="ECO:0000313" key="2">
    <source>
        <dbReference type="Proteomes" id="UP000054563"/>
    </source>
</evidence>
<dbReference type="PANTHER" id="PTHR31285:SF0">
    <property type="entry name" value="NICOTINAMIDE MONONUCLEOTIDE ADENYLYLTRANSFERASE"/>
    <property type="match status" value="1"/>
</dbReference>
<protein>
    <submittedName>
        <fullName evidence="1">Conserved fungal protein</fullName>
    </submittedName>
</protein>
<accession>A0A0J8RV63</accession>
<dbReference type="GO" id="GO:0005634">
    <property type="term" value="C:nucleus"/>
    <property type="evidence" value="ECO:0007669"/>
    <property type="project" value="TreeGrafter"/>
</dbReference>
<name>A0A0J8RV63_COCIT</name>
<gene>
    <name evidence="1" type="ORF">CIHG_06592</name>
</gene>
<dbReference type="GO" id="GO:0000309">
    <property type="term" value="F:nicotinamide-nucleotide adenylyltransferase activity"/>
    <property type="evidence" value="ECO:0007669"/>
    <property type="project" value="TreeGrafter"/>
</dbReference>
<dbReference type="OrthoDB" id="5591297at2759"/>
<dbReference type="STRING" id="396776.A0A0J8RV63"/>
<organism evidence="1 2">
    <name type="scientific">Coccidioides immitis H538.4</name>
    <dbReference type="NCBI Taxonomy" id="396776"/>
    <lineage>
        <taxon>Eukaryota</taxon>
        <taxon>Fungi</taxon>
        <taxon>Dikarya</taxon>
        <taxon>Ascomycota</taxon>
        <taxon>Pezizomycotina</taxon>
        <taxon>Eurotiomycetes</taxon>
        <taxon>Eurotiomycetidae</taxon>
        <taxon>Onygenales</taxon>
        <taxon>Onygenaceae</taxon>
        <taxon>Coccidioides</taxon>
    </lineage>
</organism>